<proteinExistence type="predicted"/>
<protein>
    <submittedName>
        <fullName evidence="5">ABC transporter ATP-binding protein</fullName>
    </submittedName>
</protein>
<sequence length="288" mass="32526">MEVIIELRNGITKYKNFQLGPMDLQLSTGVITALIGRNGAGKTTLLEGLSGLSPFQKGDVYYYGTPINFLEPEIRTKMTYISNDIQMYSDYSVKQAIEFVSTLHKNWDTSWVNHWLTVFQIRASVQIHQLSKGMKMKLNLILGLGHRPDVVFLDEPTDGLDSISRQQFFNLLQEYVEQEECTVVMSTHYTKEVEGICDHVIFLKNGMLSLVGEVEEMKESYHVFSVPPKEDLSGVKGIESFTTTSVETKGVIQSQTVATLPNHAVIKKPSLDDIFQYVVENEEGGEWS</sequence>
<name>A0ABS6JM16_9BACI</name>
<evidence type="ECO:0000313" key="6">
    <source>
        <dbReference type="Proteomes" id="UP000784880"/>
    </source>
</evidence>
<dbReference type="GO" id="GO:0005524">
    <property type="term" value="F:ATP binding"/>
    <property type="evidence" value="ECO:0007669"/>
    <property type="project" value="UniProtKB-KW"/>
</dbReference>
<keyword evidence="6" id="KW-1185">Reference proteome</keyword>
<dbReference type="PROSITE" id="PS00211">
    <property type="entry name" value="ABC_TRANSPORTER_1"/>
    <property type="match status" value="1"/>
</dbReference>
<dbReference type="SMART" id="SM00382">
    <property type="entry name" value="AAA"/>
    <property type="match status" value="1"/>
</dbReference>
<evidence type="ECO:0000256" key="3">
    <source>
        <dbReference type="ARBA" id="ARBA00022840"/>
    </source>
</evidence>
<accession>A0ABS6JM16</accession>
<dbReference type="Pfam" id="PF00005">
    <property type="entry name" value="ABC_tran"/>
    <property type="match status" value="1"/>
</dbReference>
<comment type="caution">
    <text evidence="5">The sequence shown here is derived from an EMBL/GenBank/DDBJ whole genome shotgun (WGS) entry which is preliminary data.</text>
</comment>
<dbReference type="InterPro" id="IPR017871">
    <property type="entry name" value="ABC_transporter-like_CS"/>
</dbReference>
<keyword evidence="3 5" id="KW-0067">ATP-binding</keyword>
<dbReference type="RefSeq" id="WP_217067509.1">
    <property type="nucleotide sequence ID" value="NZ_JAHQCS010000134.1"/>
</dbReference>
<dbReference type="CDD" id="cd03230">
    <property type="entry name" value="ABC_DR_subfamily_A"/>
    <property type="match status" value="1"/>
</dbReference>
<dbReference type="EMBL" id="JAHQCS010000134">
    <property type="protein sequence ID" value="MBU9713348.1"/>
    <property type="molecule type" value="Genomic_DNA"/>
</dbReference>
<keyword evidence="2" id="KW-0547">Nucleotide-binding</keyword>
<feature type="domain" description="ABC transporter" evidence="4">
    <location>
        <begin position="1"/>
        <end position="230"/>
    </location>
</feature>
<evidence type="ECO:0000256" key="1">
    <source>
        <dbReference type="ARBA" id="ARBA00022448"/>
    </source>
</evidence>
<dbReference type="PROSITE" id="PS50893">
    <property type="entry name" value="ABC_TRANSPORTER_2"/>
    <property type="match status" value="1"/>
</dbReference>
<evidence type="ECO:0000256" key="2">
    <source>
        <dbReference type="ARBA" id="ARBA00022741"/>
    </source>
</evidence>
<keyword evidence="1" id="KW-0813">Transport</keyword>
<dbReference type="PANTHER" id="PTHR42939:SF3">
    <property type="entry name" value="ABC TRANSPORTER ATP-BINDING COMPONENT"/>
    <property type="match status" value="1"/>
</dbReference>
<dbReference type="InterPro" id="IPR003593">
    <property type="entry name" value="AAA+_ATPase"/>
</dbReference>
<gene>
    <name evidence="5" type="ORF">KS419_16595</name>
</gene>
<evidence type="ECO:0000313" key="5">
    <source>
        <dbReference type="EMBL" id="MBU9713348.1"/>
    </source>
</evidence>
<dbReference type="InterPro" id="IPR003439">
    <property type="entry name" value="ABC_transporter-like_ATP-bd"/>
</dbReference>
<dbReference type="Proteomes" id="UP000784880">
    <property type="component" value="Unassembled WGS sequence"/>
</dbReference>
<dbReference type="InterPro" id="IPR051782">
    <property type="entry name" value="ABC_Transporter_VariousFunc"/>
</dbReference>
<evidence type="ECO:0000259" key="4">
    <source>
        <dbReference type="PROSITE" id="PS50893"/>
    </source>
</evidence>
<dbReference type="PANTHER" id="PTHR42939">
    <property type="entry name" value="ABC TRANSPORTER ATP-BINDING PROTEIN ALBC-RELATED"/>
    <property type="match status" value="1"/>
</dbReference>
<organism evidence="5 6">
    <name type="scientific">Evansella tamaricis</name>
    <dbReference type="NCBI Taxonomy" id="2069301"/>
    <lineage>
        <taxon>Bacteria</taxon>
        <taxon>Bacillati</taxon>
        <taxon>Bacillota</taxon>
        <taxon>Bacilli</taxon>
        <taxon>Bacillales</taxon>
        <taxon>Bacillaceae</taxon>
        <taxon>Evansella</taxon>
    </lineage>
</organism>
<reference evidence="5 6" key="1">
    <citation type="submission" date="2021-06" db="EMBL/GenBank/DDBJ databases">
        <title>Bacillus sp. RD4P76, an endophyte from a halophyte.</title>
        <authorList>
            <person name="Sun J.-Q."/>
        </authorList>
    </citation>
    <scope>NUCLEOTIDE SEQUENCE [LARGE SCALE GENOMIC DNA]</scope>
    <source>
        <strain evidence="5 6">CGMCC 1.15917</strain>
    </source>
</reference>